<dbReference type="AlphaFoldDB" id="A0AAN7GEV4"/>
<evidence type="ECO:0000256" key="1">
    <source>
        <dbReference type="SAM" id="MobiDB-lite"/>
    </source>
</evidence>
<reference evidence="3 4" key="1">
    <citation type="journal article" date="2023" name="Hortic Res">
        <title>Pangenome of water caltrop reveals structural variations and asymmetric subgenome divergence after allopolyploidization.</title>
        <authorList>
            <person name="Zhang X."/>
            <person name="Chen Y."/>
            <person name="Wang L."/>
            <person name="Yuan Y."/>
            <person name="Fang M."/>
            <person name="Shi L."/>
            <person name="Lu R."/>
            <person name="Comes H.P."/>
            <person name="Ma Y."/>
            <person name="Chen Y."/>
            <person name="Huang G."/>
            <person name="Zhou Y."/>
            <person name="Zheng Z."/>
            <person name="Qiu Y."/>
        </authorList>
    </citation>
    <scope>NUCLEOTIDE SEQUENCE [LARGE SCALE GENOMIC DNA]</scope>
    <source>
        <tissue evidence="3">Roots</tissue>
    </source>
</reference>
<dbReference type="Proteomes" id="UP001345219">
    <property type="component" value="Chromosome 1"/>
</dbReference>
<evidence type="ECO:0000313" key="3">
    <source>
        <dbReference type="EMBL" id="KAK4742633.1"/>
    </source>
</evidence>
<feature type="compositionally biased region" description="Basic and acidic residues" evidence="1">
    <location>
        <begin position="114"/>
        <end position="124"/>
    </location>
</feature>
<gene>
    <name evidence="3" type="ORF">SAY87_000634</name>
</gene>
<dbReference type="PANTHER" id="PTHR33700">
    <property type="entry name" value="MYB-LIKE PROTEIN X"/>
    <property type="match status" value="1"/>
</dbReference>
<accession>A0AAN7GEV4</accession>
<organism evidence="3 4">
    <name type="scientific">Trapa incisa</name>
    <dbReference type="NCBI Taxonomy" id="236973"/>
    <lineage>
        <taxon>Eukaryota</taxon>
        <taxon>Viridiplantae</taxon>
        <taxon>Streptophyta</taxon>
        <taxon>Embryophyta</taxon>
        <taxon>Tracheophyta</taxon>
        <taxon>Spermatophyta</taxon>
        <taxon>Magnoliopsida</taxon>
        <taxon>eudicotyledons</taxon>
        <taxon>Gunneridae</taxon>
        <taxon>Pentapetalae</taxon>
        <taxon>rosids</taxon>
        <taxon>malvids</taxon>
        <taxon>Myrtales</taxon>
        <taxon>Lythraceae</taxon>
        <taxon>Trapa</taxon>
    </lineage>
</organism>
<keyword evidence="2" id="KW-1133">Transmembrane helix</keyword>
<evidence type="ECO:0000313" key="4">
    <source>
        <dbReference type="Proteomes" id="UP001345219"/>
    </source>
</evidence>
<feature type="region of interest" description="Disordered" evidence="1">
    <location>
        <begin position="86"/>
        <end position="185"/>
    </location>
</feature>
<sequence length="208" mass="23626">MLSHSPSQIMRVRRFKVKHAGQICLLLVIFMWFVYQVRHMYNKSKEYAVIFPPKALPKSIEIEEGVRKFRRKDVLSSLKDMYLLKGREENDEESGEDVKDVKDDDDDGEEEQDITERSGPGDDKIDVDDESSFIEEDPKSELEDLIDVEDQVNDAEDTTQELEDGGQALGSDNGKNMSSSDGQGQLFFRDGLIDLNENSNGEAQADIL</sequence>
<keyword evidence="2" id="KW-0472">Membrane</keyword>
<keyword evidence="2" id="KW-0812">Transmembrane</keyword>
<keyword evidence="4" id="KW-1185">Reference proteome</keyword>
<feature type="compositionally biased region" description="Acidic residues" evidence="1">
    <location>
        <begin position="103"/>
        <end position="113"/>
    </location>
</feature>
<feature type="transmembrane region" description="Helical" evidence="2">
    <location>
        <begin position="20"/>
        <end position="37"/>
    </location>
</feature>
<dbReference type="EMBL" id="JAXIOK010000023">
    <property type="protein sequence ID" value="KAK4742633.1"/>
    <property type="molecule type" value="Genomic_DNA"/>
</dbReference>
<feature type="compositionally biased region" description="Acidic residues" evidence="1">
    <location>
        <begin position="143"/>
        <end position="164"/>
    </location>
</feature>
<name>A0AAN7GEV4_9MYRT</name>
<feature type="compositionally biased region" description="Acidic residues" evidence="1">
    <location>
        <begin position="125"/>
        <end position="135"/>
    </location>
</feature>
<protein>
    <submittedName>
        <fullName evidence="3">Uncharacterized protein</fullName>
    </submittedName>
</protein>
<evidence type="ECO:0000256" key="2">
    <source>
        <dbReference type="SAM" id="Phobius"/>
    </source>
</evidence>
<comment type="caution">
    <text evidence="3">The sequence shown here is derived from an EMBL/GenBank/DDBJ whole genome shotgun (WGS) entry which is preliminary data.</text>
</comment>
<proteinExistence type="predicted"/>
<feature type="compositionally biased region" description="Polar residues" evidence="1">
    <location>
        <begin position="173"/>
        <end position="183"/>
    </location>
</feature>
<dbReference type="PANTHER" id="PTHR33700:SF25">
    <property type="entry name" value="TRANSMEMBRANE PROTEIN"/>
    <property type="match status" value="1"/>
</dbReference>